<reference evidence="1" key="1">
    <citation type="journal article" date="2015" name="Nature">
        <title>Complex archaea that bridge the gap between prokaryotes and eukaryotes.</title>
        <authorList>
            <person name="Spang A."/>
            <person name="Saw J.H."/>
            <person name="Jorgensen S.L."/>
            <person name="Zaremba-Niedzwiedzka K."/>
            <person name="Martijn J."/>
            <person name="Lind A.E."/>
            <person name="van Eijk R."/>
            <person name="Schleper C."/>
            <person name="Guy L."/>
            <person name="Ettema T.J."/>
        </authorList>
    </citation>
    <scope>NUCLEOTIDE SEQUENCE</scope>
</reference>
<protein>
    <submittedName>
        <fullName evidence="1">Uncharacterized protein</fullName>
    </submittedName>
</protein>
<name>A0A0F9JKV6_9ZZZZ</name>
<evidence type="ECO:0000313" key="1">
    <source>
        <dbReference type="EMBL" id="KKM63026.1"/>
    </source>
</evidence>
<accession>A0A0F9JKV6</accession>
<organism evidence="1">
    <name type="scientific">marine sediment metagenome</name>
    <dbReference type="NCBI Taxonomy" id="412755"/>
    <lineage>
        <taxon>unclassified sequences</taxon>
        <taxon>metagenomes</taxon>
        <taxon>ecological metagenomes</taxon>
    </lineage>
</organism>
<proteinExistence type="predicted"/>
<dbReference type="EMBL" id="LAZR01011177">
    <property type="protein sequence ID" value="KKM63026.1"/>
    <property type="molecule type" value="Genomic_DNA"/>
</dbReference>
<sequence length="54" mass="6485">MTNSMWAVWYTNPDDGKEYYMLVQAEDEEAAKRSFKRTRWKGTVEPTRVERLGR</sequence>
<comment type="caution">
    <text evidence="1">The sequence shown here is derived from an EMBL/GenBank/DDBJ whole genome shotgun (WGS) entry which is preliminary data.</text>
</comment>
<gene>
    <name evidence="1" type="ORF">LCGC14_1515800</name>
</gene>
<dbReference type="AlphaFoldDB" id="A0A0F9JKV6"/>